<dbReference type="InterPro" id="IPR032477">
    <property type="entry name" value="Glyco_hydro_64"/>
</dbReference>
<dbReference type="PANTHER" id="PTHR38165">
    <property type="match status" value="1"/>
</dbReference>
<reference evidence="3" key="1">
    <citation type="journal article" date="2014" name="Genome Announc.">
        <title>Complete sequencing and chromosome-scale genome assembly of the industrial progenitor strain P2niaD18 from the penicillin producer Penicillium chrysogenum.</title>
        <authorList>
            <person name="Specht T."/>
            <person name="Dahlmann T.A."/>
            <person name="Zadra I."/>
            <person name="Kurnsteiner H."/>
            <person name="Kuck U."/>
        </authorList>
    </citation>
    <scope>NUCLEOTIDE SEQUENCE [LARGE SCALE GENOMIC DNA]</scope>
    <source>
        <strain evidence="3">P2niaD18</strain>
    </source>
</reference>
<organism evidence="3">
    <name type="scientific">Penicillium chrysogenum</name>
    <name type="common">Penicillium notatum</name>
    <dbReference type="NCBI Taxonomy" id="5076"/>
    <lineage>
        <taxon>Eukaryota</taxon>
        <taxon>Fungi</taxon>
        <taxon>Dikarya</taxon>
        <taxon>Ascomycota</taxon>
        <taxon>Pezizomycotina</taxon>
        <taxon>Eurotiomycetes</taxon>
        <taxon>Eurotiomycetidae</taxon>
        <taxon>Eurotiales</taxon>
        <taxon>Aspergillaceae</taxon>
        <taxon>Penicillium</taxon>
        <taxon>Penicillium chrysogenum species complex</taxon>
    </lineage>
</organism>
<dbReference type="PANTHER" id="PTHR38165:SF1">
    <property type="entry name" value="GLUCANASE B"/>
    <property type="match status" value="1"/>
</dbReference>
<proteinExistence type="predicted"/>
<accession>A0A167QC67</accession>
<evidence type="ECO:0000313" key="3">
    <source>
        <dbReference type="EMBL" id="KZN84586.1"/>
    </source>
</evidence>
<evidence type="ECO:0000256" key="1">
    <source>
        <dbReference type="SAM" id="SignalP"/>
    </source>
</evidence>
<dbReference type="CDD" id="cd09220">
    <property type="entry name" value="GH64-GluB-like"/>
    <property type="match status" value="1"/>
</dbReference>
<dbReference type="Gene3D" id="3.30.920.50">
    <property type="entry name" value="Beta-1,3-glucanase, C-terminal domain"/>
    <property type="match status" value="1"/>
</dbReference>
<dbReference type="PhylomeDB" id="A0A167QC67"/>
<name>A0A167QC67_PENCH</name>
<feature type="signal peptide" evidence="1">
    <location>
        <begin position="1"/>
        <end position="21"/>
    </location>
</feature>
<dbReference type="InterPro" id="IPR037398">
    <property type="entry name" value="Glyco_hydro_64_fam"/>
</dbReference>
<protein>
    <submittedName>
        <fullName evidence="3">Glucan endo-1,3-beta-glucosidase</fullName>
    </submittedName>
</protein>
<dbReference type="Gene3D" id="2.60.110.10">
    <property type="entry name" value="Thaumatin"/>
    <property type="match status" value="1"/>
</dbReference>
<dbReference type="InterPro" id="IPR037176">
    <property type="entry name" value="Osmotin/thaumatin-like_sf"/>
</dbReference>
<dbReference type="EMBL" id="CM002800">
    <property type="protein sequence ID" value="KZN84586.1"/>
    <property type="molecule type" value="Genomic_DNA"/>
</dbReference>
<dbReference type="Pfam" id="PF16483">
    <property type="entry name" value="Glyco_hydro_64"/>
    <property type="match status" value="1"/>
</dbReference>
<dbReference type="Proteomes" id="UP000076449">
    <property type="component" value="Chromosome III"/>
</dbReference>
<dbReference type="PROSITE" id="PS52006">
    <property type="entry name" value="GH64"/>
    <property type="match status" value="1"/>
</dbReference>
<sequence>MRTFSVLAATITAAFTCYALAVPIIVHPGDANDLLTTSRDTVNETISTKESADPGHLSTATFEQLSVSVYNNINSNNIKVYVTGLDPNRNLVLLTPNGTWYRPAESSDATGPQKIKEDIAIPIGAYGTATPITLPTHVSSGRIWVADGDLTFFTEVVGVGILSLVEPSAVNPNDPSAAANWGFVELTTDSSGITVNLSYVDFVGLPLGIEIQGSGGTQTTPGVVKNALSSICNALAVQSSLDGQPWKELCMTNNKGNILRVISPYNYMALYPTAFDSYWTNYISQAWSTYEDAPLTVDTQASAGLVNCTVSSGILTCAGDNRGYPQPVASDIFGCNSGPFELEASDNAVHQAVVPRLCAAINRSTLLLGGGNVQPRLASTHYYTVSPTNYYSKFVHQHESRGKGYAFAYDDVTADDAPNASGLLSDPNPTLLTITIGGSTA</sequence>
<dbReference type="InterPro" id="IPR042517">
    <property type="entry name" value="Glyco_hydro_64_N_2"/>
</dbReference>
<dbReference type="AlphaFoldDB" id="A0A167QC67"/>
<gene>
    <name evidence="3" type="ORF">EN45_087270</name>
</gene>
<evidence type="ECO:0000259" key="2">
    <source>
        <dbReference type="PROSITE" id="PS52006"/>
    </source>
</evidence>
<feature type="chain" id="PRO_5007891499" evidence="1">
    <location>
        <begin position="22"/>
        <end position="441"/>
    </location>
</feature>
<keyword evidence="1" id="KW-0732">Signal</keyword>
<feature type="domain" description="GH64" evidence="2">
    <location>
        <begin position="62"/>
        <end position="438"/>
    </location>
</feature>